<feature type="transmembrane region" description="Helical" evidence="7">
    <location>
        <begin position="274"/>
        <end position="295"/>
    </location>
</feature>
<evidence type="ECO:0000256" key="1">
    <source>
        <dbReference type="ARBA" id="ARBA00004651"/>
    </source>
</evidence>
<feature type="transmembrane region" description="Helical" evidence="7">
    <location>
        <begin position="340"/>
        <end position="359"/>
    </location>
</feature>
<evidence type="ECO:0000256" key="7">
    <source>
        <dbReference type="SAM" id="Phobius"/>
    </source>
</evidence>
<keyword evidence="4 7" id="KW-0812">Transmembrane</keyword>
<evidence type="ECO:0000256" key="6">
    <source>
        <dbReference type="ARBA" id="ARBA00023136"/>
    </source>
</evidence>
<sequence length="393" mass="43755">MKRSLYLLCFDTLSTLGSGIFTFTCSFYILQQTESGSIFGLYLALLTIVNTITTPFIGNLIGRHHNKTMLFIGQIVSIVALSCFALFYNGQYVFIFLLMMILVVVDVIVKTIVTSSLKWITGNYLERVISIRQLIQSSSMLASPIIGGILISFLSIQHVSLINIMTEGIALIFIFLLTFKNGQTTQKRKSFWGDFKAGVQYLYQMTEVKYLLVIAVFMNFIMNVLIVGIPILIVQQLSLSSKHLGVAEGTLGVSLIVSALIFSVIPLKNQLRRSYLYALMLQLLILILYLIVISLGLSSTIVYGTVLIGQLLLGLSITLGNIPYQILLQHTVDESYKSRVFSVNQSFVSALVPLSYMLFGFLLPLSFTFTLVGCAVSMGLIVIIFLKKIYRNA</sequence>
<comment type="caution">
    <text evidence="9">The sequence shown here is derived from an EMBL/GenBank/DDBJ whole genome shotgun (WGS) entry which is preliminary data.</text>
</comment>
<feature type="transmembrane region" description="Helical" evidence="7">
    <location>
        <begin position="69"/>
        <end position="88"/>
    </location>
</feature>
<dbReference type="PROSITE" id="PS50850">
    <property type="entry name" value="MFS"/>
    <property type="match status" value="1"/>
</dbReference>
<gene>
    <name evidence="9" type="ORF">BUZ57_09770</name>
</gene>
<feature type="transmembrane region" description="Helical" evidence="7">
    <location>
        <begin position="134"/>
        <end position="154"/>
    </location>
</feature>
<feature type="transmembrane region" description="Helical" evidence="7">
    <location>
        <begin position="365"/>
        <end position="386"/>
    </location>
</feature>
<keyword evidence="5 7" id="KW-1133">Transmembrane helix</keyword>
<protein>
    <submittedName>
        <fullName evidence="9">MFS transporter</fullName>
    </submittedName>
</protein>
<dbReference type="Gene3D" id="1.20.1250.20">
    <property type="entry name" value="MFS general substrate transporter like domains"/>
    <property type="match status" value="1"/>
</dbReference>
<dbReference type="Proteomes" id="UP000285625">
    <property type="component" value="Unassembled WGS sequence"/>
</dbReference>
<dbReference type="PANTHER" id="PTHR43266">
    <property type="entry name" value="MACROLIDE-EFFLUX PROTEIN"/>
    <property type="match status" value="1"/>
</dbReference>
<evidence type="ECO:0000256" key="3">
    <source>
        <dbReference type="ARBA" id="ARBA00022475"/>
    </source>
</evidence>
<dbReference type="RefSeq" id="WP_119635715.1">
    <property type="nucleotide sequence ID" value="NZ_QXVO01000033.1"/>
</dbReference>
<feature type="transmembrane region" description="Helical" evidence="7">
    <location>
        <begin position="94"/>
        <end position="113"/>
    </location>
</feature>
<name>A0A418JH63_STAHY</name>
<proteinExistence type="predicted"/>
<reference evidence="9 10" key="1">
    <citation type="journal article" date="2016" name="Front. Microbiol.">
        <title>Comprehensive Phylogenetic Analysis of Bovine Non-aureus Staphylococci Species Based on Whole-Genome Sequencing.</title>
        <authorList>
            <person name="Naushad S."/>
            <person name="Barkema H.W."/>
            <person name="Luby C."/>
            <person name="Condas L.A."/>
            <person name="Nobrega D.B."/>
            <person name="Carson D.A."/>
            <person name="De Buck J."/>
        </authorList>
    </citation>
    <scope>NUCLEOTIDE SEQUENCE [LARGE SCALE GENOMIC DNA]</scope>
    <source>
        <strain evidence="9 10">SNUC 5959</strain>
    </source>
</reference>
<evidence type="ECO:0000256" key="5">
    <source>
        <dbReference type="ARBA" id="ARBA00022989"/>
    </source>
</evidence>
<feature type="transmembrane region" description="Helical" evidence="7">
    <location>
        <begin position="246"/>
        <end position="267"/>
    </location>
</feature>
<evidence type="ECO:0000313" key="10">
    <source>
        <dbReference type="Proteomes" id="UP000285625"/>
    </source>
</evidence>
<evidence type="ECO:0000256" key="4">
    <source>
        <dbReference type="ARBA" id="ARBA00022692"/>
    </source>
</evidence>
<feature type="transmembrane region" description="Helical" evidence="7">
    <location>
        <begin position="7"/>
        <end position="30"/>
    </location>
</feature>
<evidence type="ECO:0000256" key="2">
    <source>
        <dbReference type="ARBA" id="ARBA00022448"/>
    </source>
</evidence>
<evidence type="ECO:0000313" key="9">
    <source>
        <dbReference type="EMBL" id="RIO44132.1"/>
    </source>
</evidence>
<comment type="subcellular location">
    <subcellularLocation>
        <location evidence="1">Cell membrane</location>
        <topology evidence="1">Multi-pass membrane protein</topology>
    </subcellularLocation>
</comment>
<dbReference type="EMBL" id="QXVO01000033">
    <property type="protein sequence ID" value="RIO44132.1"/>
    <property type="molecule type" value="Genomic_DNA"/>
</dbReference>
<dbReference type="CDD" id="cd06173">
    <property type="entry name" value="MFS_MefA_like"/>
    <property type="match status" value="1"/>
</dbReference>
<organism evidence="9 10">
    <name type="scientific">Staphylococcus hyicus</name>
    <dbReference type="NCBI Taxonomy" id="1284"/>
    <lineage>
        <taxon>Bacteria</taxon>
        <taxon>Bacillati</taxon>
        <taxon>Bacillota</taxon>
        <taxon>Bacilli</taxon>
        <taxon>Bacillales</taxon>
        <taxon>Staphylococcaceae</taxon>
        <taxon>Staphylococcus</taxon>
    </lineage>
</organism>
<accession>A0A418JH63</accession>
<dbReference type="InterPro" id="IPR020846">
    <property type="entry name" value="MFS_dom"/>
</dbReference>
<feature type="transmembrane region" description="Helical" evidence="7">
    <location>
        <begin position="160"/>
        <end position="179"/>
    </location>
</feature>
<dbReference type="GO" id="GO:0005886">
    <property type="term" value="C:plasma membrane"/>
    <property type="evidence" value="ECO:0007669"/>
    <property type="project" value="UniProtKB-SubCell"/>
</dbReference>
<dbReference type="AlphaFoldDB" id="A0A418JH63"/>
<feature type="transmembrane region" description="Helical" evidence="7">
    <location>
        <begin position="36"/>
        <end position="57"/>
    </location>
</feature>
<dbReference type="Pfam" id="PF07690">
    <property type="entry name" value="MFS_1"/>
    <property type="match status" value="1"/>
</dbReference>
<dbReference type="InterPro" id="IPR036259">
    <property type="entry name" value="MFS_trans_sf"/>
</dbReference>
<feature type="domain" description="Major facilitator superfamily (MFS) profile" evidence="8">
    <location>
        <begin position="208"/>
        <end position="393"/>
    </location>
</feature>
<dbReference type="SUPFAM" id="SSF103473">
    <property type="entry name" value="MFS general substrate transporter"/>
    <property type="match status" value="1"/>
</dbReference>
<dbReference type="STRING" id="1284.SHYC_01795"/>
<dbReference type="GO" id="GO:0022857">
    <property type="term" value="F:transmembrane transporter activity"/>
    <property type="evidence" value="ECO:0007669"/>
    <property type="project" value="InterPro"/>
</dbReference>
<keyword evidence="3" id="KW-1003">Cell membrane</keyword>
<evidence type="ECO:0000259" key="8">
    <source>
        <dbReference type="PROSITE" id="PS50850"/>
    </source>
</evidence>
<keyword evidence="6 7" id="KW-0472">Membrane</keyword>
<feature type="transmembrane region" description="Helical" evidence="7">
    <location>
        <begin position="210"/>
        <end position="234"/>
    </location>
</feature>
<dbReference type="InterPro" id="IPR011701">
    <property type="entry name" value="MFS"/>
</dbReference>
<feature type="transmembrane region" description="Helical" evidence="7">
    <location>
        <begin position="301"/>
        <end position="319"/>
    </location>
</feature>
<dbReference type="PANTHER" id="PTHR43266:SF2">
    <property type="entry name" value="MAJOR FACILITATOR SUPERFAMILY (MFS) PROFILE DOMAIN-CONTAINING PROTEIN"/>
    <property type="match status" value="1"/>
</dbReference>
<keyword evidence="2" id="KW-0813">Transport</keyword>